<reference evidence="7 8" key="1">
    <citation type="submission" date="2014-11" db="EMBL/GenBank/DDBJ databases">
        <title>Complete Genome Sequence of Pseudoalteromonas sp. Strain OCN003 Isolated from Kaneohe Bay, Oahu, Hawaii.</title>
        <authorList>
            <person name="Beurmann S."/>
            <person name="Videau P."/>
            <person name="Ushijima B."/>
            <person name="Smith A.M."/>
            <person name="Aeby G.S."/>
            <person name="Callahan S.M."/>
            <person name="Belcaid M."/>
        </authorList>
    </citation>
    <scope>NUCLEOTIDE SEQUENCE [LARGE SCALE GENOMIC DNA]</scope>
    <source>
        <strain evidence="7 8">OCN003</strain>
    </source>
</reference>
<dbReference type="AlphaFoldDB" id="A0A0A7ELJ8"/>
<sequence>MKYIFSGIAVSILSFSSFANTLNFNHVEVGYLQTDFDISGFVEPKGFNLVASKQFENWYITGSYANQQDEMRETFTYGDYSETFTVDFDFSRYSFGGGYIYPINESTTLDFSAQLGQFKVKSSYNDMGSDSDTTDTFFTHAQIRHLLSDQFEVNALVGYERLHDDESENNFVYRVGAQYYFTNQFSVGLSYKDADEFNDIGISARYSF</sequence>
<evidence type="ECO:0000256" key="5">
    <source>
        <dbReference type="SAM" id="SignalP"/>
    </source>
</evidence>
<evidence type="ECO:0000256" key="4">
    <source>
        <dbReference type="ARBA" id="ARBA00023237"/>
    </source>
</evidence>
<keyword evidence="3" id="KW-0472">Membrane</keyword>
<evidence type="ECO:0000256" key="1">
    <source>
        <dbReference type="ARBA" id="ARBA00004442"/>
    </source>
</evidence>
<dbReference type="Proteomes" id="UP000030341">
    <property type="component" value="Chromosome 2"/>
</dbReference>
<dbReference type="SUPFAM" id="SSF56935">
    <property type="entry name" value="Porins"/>
    <property type="match status" value="1"/>
</dbReference>
<dbReference type="GO" id="GO:0009279">
    <property type="term" value="C:cell outer membrane"/>
    <property type="evidence" value="ECO:0007669"/>
    <property type="project" value="UniProtKB-SubCell"/>
</dbReference>
<keyword evidence="4" id="KW-0998">Cell outer membrane</keyword>
<feature type="signal peptide" evidence="5">
    <location>
        <begin position="1"/>
        <end position="19"/>
    </location>
</feature>
<dbReference type="STRING" id="1348114.OM33_20520"/>
<dbReference type="HOGENOM" id="CLU_1189124_0_0_6"/>
<proteinExistence type="predicted"/>
<dbReference type="RefSeq" id="WP_040136388.1">
    <property type="nucleotide sequence ID" value="NZ_CP009889.1"/>
</dbReference>
<keyword evidence="8" id="KW-1185">Reference proteome</keyword>
<dbReference type="Pfam" id="PF13505">
    <property type="entry name" value="OMP_b-brl"/>
    <property type="match status" value="1"/>
</dbReference>
<organism evidence="7 8">
    <name type="scientific">Pseudoalteromonas piratica</name>
    <dbReference type="NCBI Taxonomy" id="1348114"/>
    <lineage>
        <taxon>Bacteria</taxon>
        <taxon>Pseudomonadati</taxon>
        <taxon>Pseudomonadota</taxon>
        <taxon>Gammaproteobacteria</taxon>
        <taxon>Alteromonadales</taxon>
        <taxon>Pseudoalteromonadaceae</taxon>
        <taxon>Pseudoalteromonas</taxon>
    </lineage>
</organism>
<accession>A0A0A7ELJ8</accession>
<feature type="chain" id="PRO_5002027125" description="Outer membrane protein beta-barrel domain-containing protein" evidence="5">
    <location>
        <begin position="20"/>
        <end position="208"/>
    </location>
</feature>
<dbReference type="KEGG" id="pseo:OM33_20520"/>
<evidence type="ECO:0000256" key="3">
    <source>
        <dbReference type="ARBA" id="ARBA00023136"/>
    </source>
</evidence>
<dbReference type="eggNOG" id="ENOG50337IU">
    <property type="taxonomic scope" value="Bacteria"/>
</dbReference>
<dbReference type="OrthoDB" id="6288159at2"/>
<dbReference type="EMBL" id="CP009889">
    <property type="protein sequence ID" value="AIY67418.1"/>
    <property type="molecule type" value="Genomic_DNA"/>
</dbReference>
<dbReference type="InterPro" id="IPR027385">
    <property type="entry name" value="Beta-barrel_OMP"/>
</dbReference>
<feature type="domain" description="Outer membrane protein beta-barrel" evidence="6">
    <location>
        <begin position="27"/>
        <end position="206"/>
    </location>
</feature>
<dbReference type="InterPro" id="IPR036942">
    <property type="entry name" value="Beta-barrel_TonB_sf"/>
</dbReference>
<evidence type="ECO:0000256" key="2">
    <source>
        <dbReference type="ARBA" id="ARBA00022729"/>
    </source>
</evidence>
<evidence type="ECO:0000313" key="7">
    <source>
        <dbReference type="EMBL" id="AIY67418.1"/>
    </source>
</evidence>
<gene>
    <name evidence="7" type="ORF">OM33_20520</name>
</gene>
<evidence type="ECO:0000259" key="6">
    <source>
        <dbReference type="Pfam" id="PF13505"/>
    </source>
</evidence>
<evidence type="ECO:0000313" key="8">
    <source>
        <dbReference type="Proteomes" id="UP000030341"/>
    </source>
</evidence>
<comment type="subcellular location">
    <subcellularLocation>
        <location evidence="1">Cell outer membrane</location>
    </subcellularLocation>
</comment>
<dbReference type="Gene3D" id="2.40.170.20">
    <property type="entry name" value="TonB-dependent receptor, beta-barrel domain"/>
    <property type="match status" value="1"/>
</dbReference>
<name>A0A0A7ELJ8_9GAMM</name>
<protein>
    <recommendedName>
        <fullName evidence="6">Outer membrane protein beta-barrel domain-containing protein</fullName>
    </recommendedName>
</protein>
<keyword evidence="2 5" id="KW-0732">Signal</keyword>